<accession>A0A699RAB2</accession>
<reference evidence="2" key="1">
    <citation type="journal article" date="2019" name="Sci. Rep.">
        <title>Draft genome of Tanacetum cinerariifolium, the natural source of mosquito coil.</title>
        <authorList>
            <person name="Yamashiro T."/>
            <person name="Shiraishi A."/>
            <person name="Satake H."/>
            <person name="Nakayama K."/>
        </authorList>
    </citation>
    <scope>NUCLEOTIDE SEQUENCE</scope>
</reference>
<proteinExistence type="predicted"/>
<comment type="caution">
    <text evidence="2">The sequence shown here is derived from an EMBL/GenBank/DDBJ whole genome shotgun (WGS) entry which is preliminary data.</text>
</comment>
<evidence type="ECO:0008006" key="3">
    <source>
        <dbReference type="Google" id="ProtNLM"/>
    </source>
</evidence>
<protein>
    <recommendedName>
        <fullName evidence="3">Reverse transcriptase domain-containing protein</fullName>
    </recommendedName>
</protein>
<gene>
    <name evidence="2" type="ORF">Tci_855330</name>
</gene>
<feature type="coiled-coil region" evidence="1">
    <location>
        <begin position="39"/>
        <end position="66"/>
    </location>
</feature>
<evidence type="ECO:0000313" key="2">
    <source>
        <dbReference type="EMBL" id="GFC83360.1"/>
    </source>
</evidence>
<keyword evidence="1" id="KW-0175">Coiled coil</keyword>
<sequence>EPTVLDYEEVTLTMAQTLIKIKVEKARLLDEQIPKRLHDEEVEQAAAREKQEKDDWRKKYQSLKRKPVSIAQARKNMIIYLKNMSGYKNEHFRGMTYDKSFKKLKAVEVSGSESTQETPTNDPKEISEEYVQNMLEIVPVSEFKVEALHVKYSIIDWEIHFEGSRTYWMIIRVGGITKA</sequence>
<dbReference type="AlphaFoldDB" id="A0A699RAB2"/>
<dbReference type="EMBL" id="BKCJ011089087">
    <property type="protein sequence ID" value="GFC83360.1"/>
    <property type="molecule type" value="Genomic_DNA"/>
</dbReference>
<name>A0A699RAB2_TANCI</name>
<feature type="non-terminal residue" evidence="2">
    <location>
        <position position="1"/>
    </location>
</feature>
<evidence type="ECO:0000256" key="1">
    <source>
        <dbReference type="SAM" id="Coils"/>
    </source>
</evidence>
<organism evidence="2">
    <name type="scientific">Tanacetum cinerariifolium</name>
    <name type="common">Dalmatian daisy</name>
    <name type="synonym">Chrysanthemum cinerariifolium</name>
    <dbReference type="NCBI Taxonomy" id="118510"/>
    <lineage>
        <taxon>Eukaryota</taxon>
        <taxon>Viridiplantae</taxon>
        <taxon>Streptophyta</taxon>
        <taxon>Embryophyta</taxon>
        <taxon>Tracheophyta</taxon>
        <taxon>Spermatophyta</taxon>
        <taxon>Magnoliopsida</taxon>
        <taxon>eudicotyledons</taxon>
        <taxon>Gunneridae</taxon>
        <taxon>Pentapetalae</taxon>
        <taxon>asterids</taxon>
        <taxon>campanulids</taxon>
        <taxon>Asterales</taxon>
        <taxon>Asteraceae</taxon>
        <taxon>Asteroideae</taxon>
        <taxon>Anthemideae</taxon>
        <taxon>Anthemidinae</taxon>
        <taxon>Tanacetum</taxon>
    </lineage>
</organism>